<keyword evidence="1" id="KW-0614">Plasmid</keyword>
<sequence>MTKSRGFGAKAHKWPAVALGCFMTKRANSYARPASRMPCRGPPDDALQASKAAALLRLQCFVVASTMRNRRDRGSNAPRVFDTKENDMTIIIKRRADQPA</sequence>
<geneLocation type="plasmid" evidence="1 2">
    <name>2</name>
</geneLocation>
<gene>
    <name evidence="1" type="ORF">MTUNDRAET4_0114</name>
</gene>
<dbReference type="AlphaFoldDB" id="A0A4U8Z6R5"/>
<accession>A0A4U8Z6R5</accession>
<evidence type="ECO:0000313" key="2">
    <source>
        <dbReference type="Proteomes" id="UP000294360"/>
    </source>
</evidence>
<organism evidence="1 2">
    <name type="scientific">Methylocella tundrae</name>
    <dbReference type="NCBI Taxonomy" id="227605"/>
    <lineage>
        <taxon>Bacteria</taxon>
        <taxon>Pseudomonadati</taxon>
        <taxon>Pseudomonadota</taxon>
        <taxon>Alphaproteobacteria</taxon>
        <taxon>Hyphomicrobiales</taxon>
        <taxon>Beijerinckiaceae</taxon>
        <taxon>Methylocella</taxon>
    </lineage>
</organism>
<dbReference type="Proteomes" id="UP000294360">
    <property type="component" value="Plasmid 2"/>
</dbReference>
<proteinExistence type="predicted"/>
<protein>
    <submittedName>
        <fullName evidence="1">Uncharacterized protein</fullName>
    </submittedName>
</protein>
<reference evidence="1 2" key="1">
    <citation type="submission" date="2019-03" db="EMBL/GenBank/DDBJ databases">
        <authorList>
            <person name="Kox A.R. M."/>
        </authorList>
    </citation>
    <scope>NUCLEOTIDE SEQUENCE [LARGE SCALE GENOMIC DNA]</scope>
    <source>
        <strain evidence="1">MTUNDRAET4 annotated genome</strain>
        <plasmid evidence="2">2</plasmid>
    </source>
</reference>
<dbReference type="EMBL" id="LR536451">
    <property type="protein sequence ID" value="VFU16459.1"/>
    <property type="molecule type" value="Genomic_DNA"/>
</dbReference>
<dbReference type="KEGG" id="mtun:MTUNDRAET4_0114.1"/>
<name>A0A4U8Z6R5_METTU</name>
<evidence type="ECO:0000313" key="1">
    <source>
        <dbReference type="EMBL" id="VFU16459.1"/>
    </source>
</evidence>